<evidence type="ECO:0000313" key="1">
    <source>
        <dbReference type="EMBL" id="KAL3578454.1"/>
    </source>
</evidence>
<sequence>MLRRSLGQPSPFVSIRTTVRIRSSLLIDPMLKQSADICQNCGLEIACKYVLVAPEHHNPKVVAVENLQLINEEIFRGNIRKVRKEPARSRGFLAMFSQLYPLMAHLP</sequence>
<evidence type="ECO:0000313" key="2">
    <source>
        <dbReference type="Proteomes" id="UP000309997"/>
    </source>
</evidence>
<protein>
    <submittedName>
        <fullName evidence="1">Uncharacterized protein</fullName>
    </submittedName>
</protein>
<accession>A0ACC4BK69</accession>
<comment type="caution">
    <text evidence="1">The sequence shown here is derived from an EMBL/GenBank/DDBJ whole genome shotgun (WGS) entry which is preliminary data.</text>
</comment>
<reference evidence="1 2" key="1">
    <citation type="journal article" date="2024" name="Plant Biotechnol. J.">
        <title>Genome and CRISPR/Cas9 system of a widespread forest tree (Populus alba) in the world.</title>
        <authorList>
            <person name="Liu Y.J."/>
            <person name="Jiang P.F."/>
            <person name="Han X.M."/>
            <person name="Li X.Y."/>
            <person name="Wang H.M."/>
            <person name="Wang Y.J."/>
            <person name="Wang X.X."/>
            <person name="Zeng Q.Y."/>
        </authorList>
    </citation>
    <scope>NUCLEOTIDE SEQUENCE [LARGE SCALE GENOMIC DNA]</scope>
    <source>
        <strain evidence="2">cv. PAL-ZL1</strain>
    </source>
</reference>
<keyword evidence="2" id="KW-1185">Reference proteome</keyword>
<organism evidence="1 2">
    <name type="scientific">Populus alba</name>
    <name type="common">White poplar</name>
    <dbReference type="NCBI Taxonomy" id="43335"/>
    <lineage>
        <taxon>Eukaryota</taxon>
        <taxon>Viridiplantae</taxon>
        <taxon>Streptophyta</taxon>
        <taxon>Embryophyta</taxon>
        <taxon>Tracheophyta</taxon>
        <taxon>Spermatophyta</taxon>
        <taxon>Magnoliopsida</taxon>
        <taxon>eudicotyledons</taxon>
        <taxon>Gunneridae</taxon>
        <taxon>Pentapetalae</taxon>
        <taxon>rosids</taxon>
        <taxon>fabids</taxon>
        <taxon>Malpighiales</taxon>
        <taxon>Salicaceae</taxon>
        <taxon>Saliceae</taxon>
        <taxon>Populus</taxon>
    </lineage>
</organism>
<dbReference type="EMBL" id="RCHU02000010">
    <property type="protein sequence ID" value="KAL3578454.1"/>
    <property type="molecule type" value="Genomic_DNA"/>
</dbReference>
<proteinExistence type="predicted"/>
<name>A0ACC4BK69_POPAL</name>
<gene>
    <name evidence="1" type="ORF">D5086_019958</name>
</gene>
<dbReference type="Proteomes" id="UP000309997">
    <property type="component" value="Unassembled WGS sequence"/>
</dbReference>